<evidence type="ECO:0000313" key="2">
    <source>
        <dbReference type="Proteomes" id="UP000029121"/>
    </source>
</evidence>
<protein>
    <submittedName>
        <fullName evidence="1">Uncharacterized protein</fullName>
    </submittedName>
</protein>
<organism evidence="1 2">
    <name type="scientific">Capsella rubella</name>
    <dbReference type="NCBI Taxonomy" id="81985"/>
    <lineage>
        <taxon>Eukaryota</taxon>
        <taxon>Viridiplantae</taxon>
        <taxon>Streptophyta</taxon>
        <taxon>Embryophyta</taxon>
        <taxon>Tracheophyta</taxon>
        <taxon>Spermatophyta</taxon>
        <taxon>Magnoliopsida</taxon>
        <taxon>eudicotyledons</taxon>
        <taxon>Gunneridae</taxon>
        <taxon>Pentapetalae</taxon>
        <taxon>rosids</taxon>
        <taxon>malvids</taxon>
        <taxon>Brassicales</taxon>
        <taxon>Brassicaceae</taxon>
        <taxon>Camelineae</taxon>
        <taxon>Capsella</taxon>
    </lineage>
</organism>
<dbReference type="Proteomes" id="UP000029121">
    <property type="component" value="Unassembled WGS sequence"/>
</dbReference>
<proteinExistence type="predicted"/>
<reference evidence="2" key="1">
    <citation type="journal article" date="2013" name="Nat. Genet.">
        <title>The Capsella rubella genome and the genomic consequences of rapid mating system evolution.</title>
        <authorList>
            <person name="Slotte T."/>
            <person name="Hazzouri K.M."/>
            <person name="Agren J.A."/>
            <person name="Koenig D."/>
            <person name="Maumus F."/>
            <person name="Guo Y.L."/>
            <person name="Steige K."/>
            <person name="Platts A.E."/>
            <person name="Escobar J.S."/>
            <person name="Newman L.K."/>
            <person name="Wang W."/>
            <person name="Mandakova T."/>
            <person name="Vello E."/>
            <person name="Smith L.M."/>
            <person name="Henz S.R."/>
            <person name="Steffen J."/>
            <person name="Takuno S."/>
            <person name="Brandvain Y."/>
            <person name="Coop G."/>
            <person name="Andolfatto P."/>
            <person name="Hu T.T."/>
            <person name="Blanchette M."/>
            <person name="Clark R.M."/>
            <person name="Quesneville H."/>
            <person name="Nordborg M."/>
            <person name="Gaut B.S."/>
            <person name="Lysak M.A."/>
            <person name="Jenkins J."/>
            <person name="Grimwood J."/>
            <person name="Chapman J."/>
            <person name="Prochnik S."/>
            <person name="Shu S."/>
            <person name="Rokhsar D."/>
            <person name="Schmutz J."/>
            <person name="Weigel D."/>
            <person name="Wright S.I."/>
        </authorList>
    </citation>
    <scope>NUCLEOTIDE SEQUENCE [LARGE SCALE GENOMIC DNA]</scope>
    <source>
        <strain evidence="2">cv. Monte Gargano</strain>
    </source>
</reference>
<sequence>MLSSVEFHPQWLQKPPTAGCPSTSICGARFTMYPLSETILLTSFGNESIPLKPRIEPGRMTHKKAIQCNSCHLQLN</sequence>
<accession>R0FRY4</accession>
<keyword evidence="2" id="KW-1185">Reference proteome</keyword>
<dbReference type="EMBL" id="KB870809">
    <property type="protein sequence ID" value="EOA25036.1"/>
    <property type="molecule type" value="Genomic_DNA"/>
</dbReference>
<dbReference type="AlphaFoldDB" id="R0FRY4"/>
<evidence type="ECO:0000313" key="1">
    <source>
        <dbReference type="EMBL" id="EOA25036.1"/>
    </source>
</evidence>
<gene>
    <name evidence="1" type="ORF">CARUB_v10018342mg</name>
</gene>
<name>R0FRY4_9BRAS</name>